<dbReference type="Gene3D" id="3.30.420.10">
    <property type="entry name" value="Ribonuclease H-like superfamily/Ribonuclease H"/>
    <property type="match status" value="1"/>
</dbReference>
<sequence length="289" mass="33189">MTQNLTKSRSEISEQKIRNWFTEIENYVTEKNLHDVFQDPKRVFNTDESAFFLCPKGIKCLIRKGNKTSYNFVSNDEKECLTTLITANAAGMLVPPMIVFNYERIPPHISNLMPSGWGIGKTESGWMTGQSFYEFITNIFHKFLIENKIQLPVVLFVDGHASHLTMELSNFCIENKIELIALYPNATHILQPMDVAIFHPLKNGWKQAVQRFKVENDGKKLKRENFGPLLKTVIEESLTPDMFRNGFRTCGLFPLDSNAVPYSKYFKTLAPNPVRALKSIENFQVTPRT</sequence>
<evidence type="ECO:0000313" key="3">
    <source>
        <dbReference type="Proteomes" id="UP001159042"/>
    </source>
</evidence>
<name>A0AAV8VQN4_9CUCU</name>
<dbReference type="GO" id="GO:0005634">
    <property type="term" value="C:nucleus"/>
    <property type="evidence" value="ECO:0007669"/>
    <property type="project" value="TreeGrafter"/>
</dbReference>
<gene>
    <name evidence="2" type="ORF">NQ315_005057</name>
</gene>
<dbReference type="Pfam" id="PF03184">
    <property type="entry name" value="DDE_1"/>
    <property type="match status" value="1"/>
</dbReference>
<dbReference type="Proteomes" id="UP001159042">
    <property type="component" value="Unassembled WGS sequence"/>
</dbReference>
<organism evidence="2 3">
    <name type="scientific">Exocentrus adspersus</name>
    <dbReference type="NCBI Taxonomy" id="1586481"/>
    <lineage>
        <taxon>Eukaryota</taxon>
        <taxon>Metazoa</taxon>
        <taxon>Ecdysozoa</taxon>
        <taxon>Arthropoda</taxon>
        <taxon>Hexapoda</taxon>
        <taxon>Insecta</taxon>
        <taxon>Pterygota</taxon>
        <taxon>Neoptera</taxon>
        <taxon>Endopterygota</taxon>
        <taxon>Coleoptera</taxon>
        <taxon>Polyphaga</taxon>
        <taxon>Cucujiformia</taxon>
        <taxon>Chrysomeloidea</taxon>
        <taxon>Cerambycidae</taxon>
        <taxon>Lamiinae</taxon>
        <taxon>Acanthocinini</taxon>
        <taxon>Exocentrus</taxon>
    </lineage>
</organism>
<dbReference type="InterPro" id="IPR050863">
    <property type="entry name" value="CenT-Element_Derived"/>
</dbReference>
<feature type="domain" description="DDE-1" evidence="1">
    <location>
        <begin position="79"/>
        <end position="217"/>
    </location>
</feature>
<accession>A0AAV8VQN4</accession>
<comment type="caution">
    <text evidence="2">The sequence shown here is derived from an EMBL/GenBank/DDBJ whole genome shotgun (WGS) entry which is preliminary data.</text>
</comment>
<protein>
    <recommendedName>
        <fullName evidence="1">DDE-1 domain-containing protein</fullName>
    </recommendedName>
</protein>
<evidence type="ECO:0000313" key="2">
    <source>
        <dbReference type="EMBL" id="KAJ8916360.1"/>
    </source>
</evidence>
<evidence type="ECO:0000259" key="1">
    <source>
        <dbReference type="Pfam" id="PF03184"/>
    </source>
</evidence>
<dbReference type="AlphaFoldDB" id="A0AAV8VQN4"/>
<proteinExistence type="predicted"/>
<keyword evidence="3" id="KW-1185">Reference proteome</keyword>
<reference evidence="2 3" key="1">
    <citation type="journal article" date="2023" name="Insect Mol. Biol.">
        <title>Genome sequencing provides insights into the evolution of gene families encoding plant cell wall-degrading enzymes in longhorned beetles.</title>
        <authorList>
            <person name="Shin N.R."/>
            <person name="Okamura Y."/>
            <person name="Kirsch R."/>
            <person name="Pauchet Y."/>
        </authorList>
    </citation>
    <scope>NUCLEOTIDE SEQUENCE [LARGE SCALE GENOMIC DNA]</scope>
    <source>
        <strain evidence="2">EAD_L_NR</strain>
    </source>
</reference>
<dbReference type="InterPro" id="IPR004875">
    <property type="entry name" value="DDE_SF_endonuclease_dom"/>
</dbReference>
<dbReference type="PANTHER" id="PTHR19303">
    <property type="entry name" value="TRANSPOSON"/>
    <property type="match status" value="1"/>
</dbReference>
<dbReference type="InterPro" id="IPR036397">
    <property type="entry name" value="RNaseH_sf"/>
</dbReference>
<dbReference type="EMBL" id="JANEYG010000043">
    <property type="protein sequence ID" value="KAJ8916360.1"/>
    <property type="molecule type" value="Genomic_DNA"/>
</dbReference>
<dbReference type="GO" id="GO:0003677">
    <property type="term" value="F:DNA binding"/>
    <property type="evidence" value="ECO:0007669"/>
    <property type="project" value="TreeGrafter"/>
</dbReference>
<dbReference type="PANTHER" id="PTHR19303:SF74">
    <property type="entry name" value="POGO TRANSPOSABLE ELEMENT WITH KRAB DOMAIN"/>
    <property type="match status" value="1"/>
</dbReference>